<keyword evidence="3" id="KW-1185">Reference proteome</keyword>
<dbReference type="RefSeq" id="WP_180570699.1">
    <property type="nucleotide sequence ID" value="NZ_JACCKB010000048.1"/>
</dbReference>
<accession>A0A853I455</accession>
<dbReference type="Proteomes" id="UP000569732">
    <property type="component" value="Unassembled WGS sequence"/>
</dbReference>
<evidence type="ECO:0000256" key="1">
    <source>
        <dbReference type="SAM" id="SignalP"/>
    </source>
</evidence>
<feature type="chain" id="PRO_5033013387" evidence="1">
    <location>
        <begin position="25"/>
        <end position="154"/>
    </location>
</feature>
<evidence type="ECO:0000313" key="3">
    <source>
        <dbReference type="Proteomes" id="UP000569732"/>
    </source>
</evidence>
<evidence type="ECO:0000313" key="2">
    <source>
        <dbReference type="EMBL" id="NYZ68700.1"/>
    </source>
</evidence>
<reference evidence="2 3" key="1">
    <citation type="submission" date="2020-07" db="EMBL/GenBank/DDBJ databases">
        <title>Endozoicomonas sp. nov., isolated from sediment.</title>
        <authorList>
            <person name="Gu T."/>
        </authorList>
    </citation>
    <scope>NUCLEOTIDE SEQUENCE [LARGE SCALE GENOMIC DNA]</scope>
    <source>
        <strain evidence="2 3">SM1973</strain>
    </source>
</reference>
<feature type="signal peptide" evidence="1">
    <location>
        <begin position="1"/>
        <end position="24"/>
    </location>
</feature>
<organism evidence="2 3">
    <name type="scientific">Spartinivicinus marinus</name>
    <dbReference type="NCBI Taxonomy" id="2994442"/>
    <lineage>
        <taxon>Bacteria</taxon>
        <taxon>Pseudomonadati</taxon>
        <taxon>Pseudomonadota</taxon>
        <taxon>Gammaproteobacteria</taxon>
        <taxon>Oceanospirillales</taxon>
        <taxon>Zooshikellaceae</taxon>
        <taxon>Spartinivicinus</taxon>
    </lineage>
</organism>
<gene>
    <name evidence="2" type="ORF">H0A36_22030</name>
</gene>
<dbReference type="EMBL" id="JACCKB010000048">
    <property type="protein sequence ID" value="NYZ68700.1"/>
    <property type="molecule type" value="Genomic_DNA"/>
</dbReference>
<protein>
    <submittedName>
        <fullName evidence="2">Uncharacterized protein</fullName>
    </submittedName>
</protein>
<dbReference type="AlphaFoldDB" id="A0A853I455"/>
<sequence>MLFKKARLLLSALCLATASSATLASELITEVNVNERMYPDASAHFSKTIDLGTEQLVSSVGFLTDWWQKRPTEIRVYEANNGEKGRLIGYKQFFTYLDKVCGSNFASKCKYPQNPVGRLTVPVYSTVSSIVVEADGLLSKPNEFAILKSIQVYH</sequence>
<comment type="caution">
    <text evidence="2">The sequence shown here is derived from an EMBL/GenBank/DDBJ whole genome shotgun (WGS) entry which is preliminary data.</text>
</comment>
<proteinExistence type="predicted"/>
<name>A0A853I455_9GAMM</name>
<keyword evidence="1" id="KW-0732">Signal</keyword>